<evidence type="ECO:0008006" key="3">
    <source>
        <dbReference type="Google" id="ProtNLM"/>
    </source>
</evidence>
<reference evidence="1 2" key="1">
    <citation type="submission" date="2016-10" db="EMBL/GenBank/DDBJ databases">
        <authorList>
            <person name="de Groot N.N."/>
        </authorList>
    </citation>
    <scope>NUCLEOTIDE SEQUENCE [LARGE SCALE GENOMIC DNA]</scope>
    <source>
        <strain evidence="1 2">DSM 23399</strain>
    </source>
</reference>
<protein>
    <recommendedName>
        <fullName evidence="3">DUF493 domain-containing protein</fullName>
    </recommendedName>
</protein>
<keyword evidence="2" id="KW-1185">Reference proteome</keyword>
<gene>
    <name evidence="1" type="ORF">SAMN04489723_101192</name>
</gene>
<sequence>MDKKKFDKENFKEKLEASGEFPQLYMFKFIVPNGKENEIAALFPTHEISTKASSGGKYVSTTIQAMMKNADQIIDLYEQAAEIEGLISL</sequence>
<dbReference type="InterPro" id="IPR027471">
    <property type="entry name" value="YbeD-like_sf"/>
</dbReference>
<dbReference type="STRING" id="237018.SAMN04489723_101192"/>
<dbReference type="Pfam" id="PF04359">
    <property type="entry name" value="DUF493"/>
    <property type="match status" value="1"/>
</dbReference>
<proteinExistence type="predicted"/>
<dbReference type="Gene3D" id="3.30.70.260">
    <property type="match status" value="1"/>
</dbReference>
<accession>A0A1I0VJG5</accession>
<name>A0A1I0VJG5_9BACT</name>
<dbReference type="RefSeq" id="WP_092894298.1">
    <property type="nucleotide sequence ID" value="NZ_CAXBKE010000020.1"/>
</dbReference>
<evidence type="ECO:0000313" key="2">
    <source>
        <dbReference type="Proteomes" id="UP000198790"/>
    </source>
</evidence>
<dbReference type="Proteomes" id="UP000198790">
    <property type="component" value="Unassembled WGS sequence"/>
</dbReference>
<dbReference type="AlphaFoldDB" id="A0A1I0VJG5"/>
<dbReference type="OrthoDB" id="5616097at2"/>
<dbReference type="EMBL" id="FOKK01000001">
    <property type="protein sequence ID" value="SFA75706.1"/>
    <property type="molecule type" value="Genomic_DNA"/>
</dbReference>
<organism evidence="1 2">
    <name type="scientific">Algoriphagus aquimarinus</name>
    <dbReference type="NCBI Taxonomy" id="237018"/>
    <lineage>
        <taxon>Bacteria</taxon>
        <taxon>Pseudomonadati</taxon>
        <taxon>Bacteroidota</taxon>
        <taxon>Cytophagia</taxon>
        <taxon>Cytophagales</taxon>
        <taxon>Cyclobacteriaceae</taxon>
        <taxon>Algoriphagus</taxon>
    </lineage>
</organism>
<dbReference type="SUPFAM" id="SSF117991">
    <property type="entry name" value="YbeD/HP0495-like"/>
    <property type="match status" value="1"/>
</dbReference>
<evidence type="ECO:0000313" key="1">
    <source>
        <dbReference type="EMBL" id="SFA75706.1"/>
    </source>
</evidence>
<dbReference type="InterPro" id="IPR007454">
    <property type="entry name" value="UPF0250_YbeD-like"/>
</dbReference>